<comment type="similarity">
    <text evidence="1">Belongs to the enoyl-CoA hydratase/isomerase family.</text>
</comment>
<dbReference type="eggNOG" id="COG1024">
    <property type="taxonomic scope" value="Bacteria"/>
</dbReference>
<comment type="caution">
    <text evidence="2">The sequence shown here is derived from an EMBL/GenBank/DDBJ whole genome shotgun (WGS) entry which is preliminary data.</text>
</comment>
<protein>
    <submittedName>
        <fullName evidence="2">Enoyl-CoA hydratase/isomerase</fullName>
    </submittedName>
</protein>
<accession>G6ECJ9</accession>
<dbReference type="Gene3D" id="1.10.12.10">
    <property type="entry name" value="Lyase 2-enoyl-coa Hydratase, Chain A, domain 2"/>
    <property type="match status" value="1"/>
</dbReference>
<dbReference type="EMBL" id="AGFM01000029">
    <property type="protein sequence ID" value="EHJ60910.1"/>
    <property type="molecule type" value="Genomic_DNA"/>
</dbReference>
<dbReference type="SUPFAM" id="SSF52096">
    <property type="entry name" value="ClpP/crotonase"/>
    <property type="match status" value="1"/>
</dbReference>
<evidence type="ECO:0000256" key="1">
    <source>
        <dbReference type="ARBA" id="ARBA00005254"/>
    </source>
</evidence>
<dbReference type="Proteomes" id="UP000004030">
    <property type="component" value="Unassembled WGS sequence"/>
</dbReference>
<evidence type="ECO:0000313" key="3">
    <source>
        <dbReference type="Proteomes" id="UP000004030"/>
    </source>
</evidence>
<gene>
    <name evidence="2" type="ORF">NSU_2070</name>
</gene>
<keyword evidence="2" id="KW-0413">Isomerase</keyword>
<dbReference type="InterPro" id="IPR029045">
    <property type="entry name" value="ClpP/crotonase-like_dom_sf"/>
</dbReference>
<dbReference type="CDD" id="cd06558">
    <property type="entry name" value="crotonase-like"/>
    <property type="match status" value="1"/>
</dbReference>
<dbReference type="InterPro" id="IPR001753">
    <property type="entry name" value="Enoyl-CoA_hydra/iso"/>
</dbReference>
<organism evidence="2 3">
    <name type="scientific">Novosphingobium pentaromativorans US6-1</name>
    <dbReference type="NCBI Taxonomy" id="1088721"/>
    <lineage>
        <taxon>Bacteria</taxon>
        <taxon>Pseudomonadati</taxon>
        <taxon>Pseudomonadota</taxon>
        <taxon>Alphaproteobacteria</taxon>
        <taxon>Sphingomonadales</taxon>
        <taxon>Sphingomonadaceae</taxon>
        <taxon>Novosphingobium</taxon>
    </lineage>
</organism>
<dbReference type="AlphaFoldDB" id="G6ECJ9"/>
<dbReference type="InterPro" id="IPR014748">
    <property type="entry name" value="Enoyl-CoA_hydra_C"/>
</dbReference>
<dbReference type="PATRIC" id="fig|1088721.3.peg.2049"/>
<dbReference type="GO" id="GO:0016853">
    <property type="term" value="F:isomerase activity"/>
    <property type="evidence" value="ECO:0007669"/>
    <property type="project" value="UniProtKB-KW"/>
</dbReference>
<dbReference type="OrthoDB" id="9781757at2"/>
<evidence type="ECO:0000313" key="2">
    <source>
        <dbReference type="EMBL" id="EHJ60910.1"/>
    </source>
</evidence>
<keyword evidence="3" id="KW-1185">Reference proteome</keyword>
<name>G6ECJ9_9SPHN</name>
<sequence>MTRESEELRYGLDQGIARITLSAPDKLNSLSHEMLAGIPQLVQRAHDDGARAILLSGEGRAFCTGARLGEGFTGERDLGQLVEDYFSPMARAFSESKIPVVTGLNGLAAGAGVGLALCGDIVVAARSAYLLLAFANIGLVPDAGSTWLISQSIGRARTLELALLAERLPVEKAAAMGLIARVVDDEAVAEEATAVARKLASMPTAALGLIRKQVRVALDEGFSASLETERDHQRAAGGTKDYQEGVRAFMEKRPPVFTGS</sequence>
<dbReference type="PANTHER" id="PTHR43459:SF1">
    <property type="entry name" value="EG:BACN32G11.4 PROTEIN"/>
    <property type="match status" value="1"/>
</dbReference>
<proteinExistence type="inferred from homology"/>
<dbReference type="KEGG" id="npn:JI59_09735"/>
<dbReference type="PANTHER" id="PTHR43459">
    <property type="entry name" value="ENOYL-COA HYDRATASE"/>
    <property type="match status" value="1"/>
</dbReference>
<reference evidence="2 3" key="1">
    <citation type="journal article" date="2012" name="J. Bacteriol.">
        <title>Genome sequence of benzo(a)pyrene-degrading bacterium Novosphingobium pentaromativorans US6-1.</title>
        <authorList>
            <person name="Luo Y.R."/>
            <person name="Kang S.G."/>
            <person name="Kim S.J."/>
            <person name="Kim M.R."/>
            <person name="Li N."/>
            <person name="Lee J.H."/>
            <person name="Kwon K.K."/>
        </authorList>
    </citation>
    <scope>NUCLEOTIDE SEQUENCE [LARGE SCALE GENOMIC DNA]</scope>
    <source>
        <strain evidence="2 3">US6-1</strain>
    </source>
</reference>
<dbReference type="RefSeq" id="WP_007012985.1">
    <property type="nucleotide sequence ID" value="NZ_AGFM01000029.1"/>
</dbReference>
<dbReference type="Gene3D" id="3.90.226.10">
    <property type="entry name" value="2-enoyl-CoA Hydratase, Chain A, domain 1"/>
    <property type="match status" value="1"/>
</dbReference>
<dbReference type="STRING" id="1088721.JI59_09735"/>
<dbReference type="Pfam" id="PF00378">
    <property type="entry name" value="ECH_1"/>
    <property type="match status" value="1"/>
</dbReference>